<sequence length="69" mass="7562">MYLTGSQTGVGDNGTFCDGNLEFMARKSVHPSNRVNGEIFEEPPLTDLQILNTNKEDLLTGTIYLGSLQ</sequence>
<name>A0A0D3D4C6_BRAOL</name>
<dbReference type="AlphaFoldDB" id="A0A0D3D4C6"/>
<keyword evidence="2" id="KW-1185">Reference proteome</keyword>
<reference evidence="1 2" key="1">
    <citation type="journal article" date="2014" name="Genome Biol.">
        <title>Transcriptome and methylome profiling reveals relics of genome dominance in the mesopolyploid Brassica oleracea.</title>
        <authorList>
            <person name="Parkin I.A."/>
            <person name="Koh C."/>
            <person name="Tang H."/>
            <person name="Robinson S.J."/>
            <person name="Kagale S."/>
            <person name="Clarke W.E."/>
            <person name="Town C.D."/>
            <person name="Nixon J."/>
            <person name="Krishnakumar V."/>
            <person name="Bidwell S.L."/>
            <person name="Denoeud F."/>
            <person name="Belcram H."/>
            <person name="Links M.G."/>
            <person name="Just J."/>
            <person name="Clarke C."/>
            <person name="Bender T."/>
            <person name="Huebert T."/>
            <person name="Mason A.S."/>
            <person name="Pires J.C."/>
            <person name="Barker G."/>
            <person name="Moore J."/>
            <person name="Walley P.G."/>
            <person name="Manoli S."/>
            <person name="Batley J."/>
            <person name="Edwards D."/>
            <person name="Nelson M.N."/>
            <person name="Wang X."/>
            <person name="Paterson A.H."/>
            <person name="King G."/>
            <person name="Bancroft I."/>
            <person name="Chalhoub B."/>
            <person name="Sharpe A.G."/>
        </authorList>
    </citation>
    <scope>NUCLEOTIDE SEQUENCE</scope>
    <source>
        <strain evidence="1 2">cv. TO1000</strain>
    </source>
</reference>
<evidence type="ECO:0000313" key="1">
    <source>
        <dbReference type="EnsemblPlants" id="Bo7g026670.1"/>
    </source>
</evidence>
<dbReference type="HOGENOM" id="CLU_2779368_0_0_1"/>
<reference evidence="1" key="2">
    <citation type="submission" date="2015-03" db="UniProtKB">
        <authorList>
            <consortium name="EnsemblPlants"/>
        </authorList>
    </citation>
    <scope>IDENTIFICATION</scope>
</reference>
<accession>A0A0D3D4C6</accession>
<dbReference type="EnsemblPlants" id="Bo7g026670.1">
    <property type="protein sequence ID" value="Bo7g026670.1"/>
    <property type="gene ID" value="Bo7g026670"/>
</dbReference>
<evidence type="ECO:0000313" key="2">
    <source>
        <dbReference type="Proteomes" id="UP000032141"/>
    </source>
</evidence>
<organism evidence="1 2">
    <name type="scientific">Brassica oleracea var. oleracea</name>
    <dbReference type="NCBI Taxonomy" id="109376"/>
    <lineage>
        <taxon>Eukaryota</taxon>
        <taxon>Viridiplantae</taxon>
        <taxon>Streptophyta</taxon>
        <taxon>Embryophyta</taxon>
        <taxon>Tracheophyta</taxon>
        <taxon>Spermatophyta</taxon>
        <taxon>Magnoliopsida</taxon>
        <taxon>eudicotyledons</taxon>
        <taxon>Gunneridae</taxon>
        <taxon>Pentapetalae</taxon>
        <taxon>rosids</taxon>
        <taxon>malvids</taxon>
        <taxon>Brassicales</taxon>
        <taxon>Brassicaceae</taxon>
        <taxon>Brassiceae</taxon>
        <taxon>Brassica</taxon>
    </lineage>
</organism>
<dbReference type="Proteomes" id="UP000032141">
    <property type="component" value="Chromosome C7"/>
</dbReference>
<dbReference type="Gramene" id="Bo7g026670.1">
    <property type="protein sequence ID" value="Bo7g026670.1"/>
    <property type="gene ID" value="Bo7g026670"/>
</dbReference>
<protein>
    <submittedName>
        <fullName evidence="1">Uncharacterized protein</fullName>
    </submittedName>
</protein>
<proteinExistence type="predicted"/>